<feature type="non-terminal residue" evidence="6">
    <location>
        <position position="231"/>
    </location>
</feature>
<dbReference type="Gene3D" id="2.60.40.60">
    <property type="entry name" value="Cadherins"/>
    <property type="match status" value="1"/>
</dbReference>
<dbReference type="InterPro" id="IPR015919">
    <property type="entry name" value="Cadherin-like_sf"/>
</dbReference>
<dbReference type="GO" id="GO:0005886">
    <property type="term" value="C:plasma membrane"/>
    <property type="evidence" value="ECO:0007669"/>
    <property type="project" value="TreeGrafter"/>
</dbReference>
<dbReference type="PROSITE" id="PS50268">
    <property type="entry name" value="CADHERIN_2"/>
    <property type="match status" value="2"/>
</dbReference>
<dbReference type="PANTHER" id="PTHR24028">
    <property type="entry name" value="CADHERIN-87A"/>
    <property type="match status" value="1"/>
</dbReference>
<dbReference type="GO" id="GO:0005509">
    <property type="term" value="F:calcium ion binding"/>
    <property type="evidence" value="ECO:0007669"/>
    <property type="project" value="InterPro"/>
</dbReference>
<organism evidence="6">
    <name type="scientific">marine metagenome</name>
    <dbReference type="NCBI Taxonomy" id="408172"/>
    <lineage>
        <taxon>unclassified sequences</taxon>
        <taxon>metagenomes</taxon>
        <taxon>ecological metagenomes</taxon>
    </lineage>
</organism>
<feature type="domain" description="Cadherin" evidence="5">
    <location>
        <begin position="18"/>
        <end position="56"/>
    </location>
</feature>
<keyword evidence="3" id="KW-1133">Transmembrane helix</keyword>
<protein>
    <recommendedName>
        <fullName evidence="5">Cadherin domain-containing protein</fullName>
    </recommendedName>
</protein>
<dbReference type="Gene3D" id="2.60.40.10">
    <property type="entry name" value="Immunoglobulins"/>
    <property type="match status" value="2"/>
</dbReference>
<evidence type="ECO:0000256" key="3">
    <source>
        <dbReference type="ARBA" id="ARBA00022989"/>
    </source>
</evidence>
<evidence type="ECO:0000256" key="2">
    <source>
        <dbReference type="ARBA" id="ARBA00022692"/>
    </source>
</evidence>
<keyword evidence="3" id="KW-0472">Membrane</keyword>
<dbReference type="SMART" id="SM00736">
    <property type="entry name" value="CADG"/>
    <property type="match status" value="2"/>
</dbReference>
<dbReference type="InterPro" id="IPR002126">
    <property type="entry name" value="Cadherin-like_dom"/>
</dbReference>
<name>A0A383EF87_9ZZZZ</name>
<dbReference type="InterPro" id="IPR013783">
    <property type="entry name" value="Ig-like_fold"/>
</dbReference>
<comment type="subcellular location">
    <subcellularLocation>
        <location evidence="1">Membrane</location>
        <topology evidence="1">Single-pass membrane protein</topology>
    </subcellularLocation>
</comment>
<dbReference type="SUPFAM" id="SSF49313">
    <property type="entry name" value="Cadherin-like"/>
    <property type="match status" value="2"/>
</dbReference>
<dbReference type="GO" id="GO:0007156">
    <property type="term" value="P:homophilic cell adhesion via plasma membrane adhesion molecules"/>
    <property type="evidence" value="ECO:0007669"/>
    <property type="project" value="InterPro"/>
</dbReference>
<sequence length="231" mass="24099">SFEVVNGQLKMKDSVSANYESKNSYSITVTATDAAGLTTSHEFTLAVNDVNEAPTSITLSASTIEENDLGAIVGTLISTDDDFGDTHTYTLSGADADAFEIVNGFQLKLKDGVSADYETQNTYSVTVTATDTEGATASQSFSVTVNDTNDVPILVNALTDQNSDEDSAFSFAVPANTFNDVDAGDSLTYAATLSDGSALPSWLSFDASTRTFTGTPLNDDVGAITAKVTAV</sequence>
<keyword evidence="4" id="KW-0325">Glycoprotein</keyword>
<proteinExistence type="predicted"/>
<feature type="domain" description="Cadherin" evidence="5">
    <location>
        <begin position="55"/>
        <end position="154"/>
    </location>
</feature>
<evidence type="ECO:0000256" key="4">
    <source>
        <dbReference type="ARBA" id="ARBA00023180"/>
    </source>
</evidence>
<dbReference type="PANTHER" id="PTHR24028:SF316">
    <property type="entry name" value="NEURAL-CADHERIN-LIKE"/>
    <property type="match status" value="1"/>
</dbReference>
<dbReference type="PRINTS" id="PR00205">
    <property type="entry name" value="CADHERIN"/>
</dbReference>
<accession>A0A383EF87</accession>
<reference evidence="6" key="1">
    <citation type="submission" date="2018-05" db="EMBL/GenBank/DDBJ databases">
        <authorList>
            <person name="Lanie J.A."/>
            <person name="Ng W.-L."/>
            <person name="Kazmierczak K.M."/>
            <person name="Andrzejewski T.M."/>
            <person name="Davidsen T.M."/>
            <person name="Wayne K.J."/>
            <person name="Tettelin H."/>
            <person name="Glass J.I."/>
            <person name="Rusch D."/>
            <person name="Podicherti R."/>
            <person name="Tsui H.-C.T."/>
            <person name="Winkler M.E."/>
        </authorList>
    </citation>
    <scope>NUCLEOTIDE SEQUENCE</scope>
</reference>
<evidence type="ECO:0000259" key="5">
    <source>
        <dbReference type="PROSITE" id="PS50268"/>
    </source>
</evidence>
<feature type="non-terminal residue" evidence="6">
    <location>
        <position position="1"/>
    </location>
</feature>
<gene>
    <name evidence="6" type="ORF">METZ01_LOCUS507849</name>
</gene>
<evidence type="ECO:0000256" key="1">
    <source>
        <dbReference type="ARBA" id="ARBA00004167"/>
    </source>
</evidence>
<dbReference type="EMBL" id="UINC01225088">
    <property type="protein sequence ID" value="SVE54995.1"/>
    <property type="molecule type" value="Genomic_DNA"/>
</dbReference>
<evidence type="ECO:0000313" key="6">
    <source>
        <dbReference type="EMBL" id="SVE54995.1"/>
    </source>
</evidence>
<dbReference type="InterPro" id="IPR006644">
    <property type="entry name" value="Cadg"/>
</dbReference>
<dbReference type="Pfam" id="PF05345">
    <property type="entry name" value="He_PIG"/>
    <property type="match status" value="1"/>
</dbReference>
<keyword evidence="2" id="KW-0812">Transmembrane</keyword>
<dbReference type="InterPro" id="IPR050174">
    <property type="entry name" value="Protocadherin/Cadherin-CA"/>
</dbReference>
<dbReference type="CDD" id="cd11304">
    <property type="entry name" value="Cadherin_repeat"/>
    <property type="match status" value="1"/>
</dbReference>
<dbReference type="AlphaFoldDB" id="A0A383EF87"/>